<evidence type="ECO:0000313" key="2">
    <source>
        <dbReference type="EMBL" id="HIX04280.1"/>
    </source>
</evidence>
<name>A0A9D1V1A5_9BACT</name>
<protein>
    <submittedName>
        <fullName evidence="2">Uncharacterized protein</fullName>
    </submittedName>
</protein>
<accession>A0A9D1V1A5</accession>
<dbReference type="AlphaFoldDB" id="A0A9D1V1A5"/>
<feature type="transmembrane region" description="Helical" evidence="1">
    <location>
        <begin position="192"/>
        <end position="211"/>
    </location>
</feature>
<evidence type="ECO:0000313" key="3">
    <source>
        <dbReference type="Proteomes" id="UP000824202"/>
    </source>
</evidence>
<keyword evidence="1" id="KW-1133">Transmembrane helix</keyword>
<organism evidence="2 3">
    <name type="scientific">Candidatus Odoribacter faecigallinarum</name>
    <dbReference type="NCBI Taxonomy" id="2838706"/>
    <lineage>
        <taxon>Bacteria</taxon>
        <taxon>Pseudomonadati</taxon>
        <taxon>Bacteroidota</taxon>
        <taxon>Bacteroidia</taxon>
        <taxon>Bacteroidales</taxon>
        <taxon>Odoribacteraceae</taxon>
        <taxon>Odoribacter</taxon>
    </lineage>
</organism>
<reference evidence="2" key="2">
    <citation type="submission" date="2021-04" db="EMBL/GenBank/DDBJ databases">
        <authorList>
            <person name="Gilroy R."/>
        </authorList>
    </citation>
    <scope>NUCLEOTIDE SEQUENCE</scope>
    <source>
        <strain evidence="2">23274</strain>
    </source>
</reference>
<sequence>MSKKLMIVYGLLVMFLFYSLFITYVILAEPPRLSLEDALIWGWIWALAFGYCTYGTLKFYRQFREGNLKRITYSPATKRLITICQVAGSIVWAYLLLCLINTTDTALSPWHIWVPLAVGFVLVGIVMGAMYRDRKRQRRNEVGGAGEAGKGKTLWDVDKAMLSPLFTSLVFMTVAFAILSCFEFSFGTVDVFGVWVLALITVCCYLFGQYARKRGIWYL</sequence>
<evidence type="ECO:0000256" key="1">
    <source>
        <dbReference type="SAM" id="Phobius"/>
    </source>
</evidence>
<feature type="transmembrane region" description="Helical" evidence="1">
    <location>
        <begin position="112"/>
        <end position="131"/>
    </location>
</feature>
<keyword evidence="1" id="KW-0472">Membrane</keyword>
<dbReference type="Proteomes" id="UP000824202">
    <property type="component" value="Unassembled WGS sequence"/>
</dbReference>
<feature type="transmembrane region" description="Helical" evidence="1">
    <location>
        <begin position="165"/>
        <end position="186"/>
    </location>
</feature>
<feature type="transmembrane region" description="Helical" evidence="1">
    <location>
        <begin position="80"/>
        <end position="100"/>
    </location>
</feature>
<dbReference type="EMBL" id="DXFT01000182">
    <property type="protein sequence ID" value="HIX04280.1"/>
    <property type="molecule type" value="Genomic_DNA"/>
</dbReference>
<comment type="caution">
    <text evidence="2">The sequence shown here is derived from an EMBL/GenBank/DDBJ whole genome shotgun (WGS) entry which is preliminary data.</text>
</comment>
<gene>
    <name evidence="2" type="ORF">H9863_09255</name>
</gene>
<feature type="transmembrane region" description="Helical" evidence="1">
    <location>
        <begin position="7"/>
        <end position="27"/>
    </location>
</feature>
<keyword evidence="1" id="KW-0812">Transmembrane</keyword>
<feature type="transmembrane region" description="Helical" evidence="1">
    <location>
        <begin position="39"/>
        <end position="60"/>
    </location>
</feature>
<proteinExistence type="predicted"/>
<reference evidence="2" key="1">
    <citation type="journal article" date="2021" name="PeerJ">
        <title>Extensive microbial diversity within the chicken gut microbiome revealed by metagenomics and culture.</title>
        <authorList>
            <person name="Gilroy R."/>
            <person name="Ravi A."/>
            <person name="Getino M."/>
            <person name="Pursley I."/>
            <person name="Horton D.L."/>
            <person name="Alikhan N.F."/>
            <person name="Baker D."/>
            <person name="Gharbi K."/>
            <person name="Hall N."/>
            <person name="Watson M."/>
            <person name="Adriaenssens E.M."/>
            <person name="Foster-Nyarko E."/>
            <person name="Jarju S."/>
            <person name="Secka A."/>
            <person name="Antonio M."/>
            <person name="Oren A."/>
            <person name="Chaudhuri R.R."/>
            <person name="La Ragione R."/>
            <person name="Hildebrand F."/>
            <person name="Pallen M.J."/>
        </authorList>
    </citation>
    <scope>NUCLEOTIDE SEQUENCE</scope>
    <source>
        <strain evidence="2">23274</strain>
    </source>
</reference>